<proteinExistence type="predicted"/>
<accession>A0A6G0WEC9</accession>
<feature type="region of interest" description="Disordered" evidence="1">
    <location>
        <begin position="52"/>
        <end position="131"/>
    </location>
</feature>
<evidence type="ECO:0000313" key="2">
    <source>
        <dbReference type="EMBL" id="KAF0725358.1"/>
    </source>
</evidence>
<evidence type="ECO:0000313" key="3">
    <source>
        <dbReference type="Proteomes" id="UP000481153"/>
    </source>
</evidence>
<comment type="caution">
    <text evidence="2">The sequence shown here is derived from an EMBL/GenBank/DDBJ whole genome shotgun (WGS) entry which is preliminary data.</text>
</comment>
<feature type="compositionally biased region" description="Basic and acidic residues" evidence="1">
    <location>
        <begin position="109"/>
        <end position="122"/>
    </location>
</feature>
<dbReference type="VEuPathDB" id="FungiDB:AeMF1_010167"/>
<name>A0A6G0WEC9_9STRA</name>
<keyword evidence="3" id="KW-1185">Reference proteome</keyword>
<organism evidence="2 3">
    <name type="scientific">Aphanomyces euteiches</name>
    <dbReference type="NCBI Taxonomy" id="100861"/>
    <lineage>
        <taxon>Eukaryota</taxon>
        <taxon>Sar</taxon>
        <taxon>Stramenopiles</taxon>
        <taxon>Oomycota</taxon>
        <taxon>Saprolegniomycetes</taxon>
        <taxon>Saprolegniales</taxon>
        <taxon>Verrucalvaceae</taxon>
        <taxon>Aphanomyces</taxon>
    </lineage>
</organism>
<protein>
    <submittedName>
        <fullName evidence="2">Uncharacterized protein</fullName>
    </submittedName>
</protein>
<reference evidence="2 3" key="1">
    <citation type="submission" date="2019-07" db="EMBL/GenBank/DDBJ databases">
        <title>Genomics analysis of Aphanomyces spp. identifies a new class of oomycete effector associated with host adaptation.</title>
        <authorList>
            <person name="Gaulin E."/>
        </authorList>
    </citation>
    <scope>NUCLEOTIDE SEQUENCE [LARGE SCALE GENOMIC DNA]</scope>
    <source>
        <strain evidence="2 3">ATCC 201684</strain>
    </source>
</reference>
<dbReference type="AlphaFoldDB" id="A0A6G0WEC9"/>
<dbReference type="EMBL" id="VJMJ01000243">
    <property type="protein sequence ID" value="KAF0725358.1"/>
    <property type="molecule type" value="Genomic_DNA"/>
</dbReference>
<feature type="compositionally biased region" description="Basic and acidic residues" evidence="1">
    <location>
        <begin position="60"/>
        <end position="72"/>
    </location>
</feature>
<gene>
    <name evidence="2" type="ORF">Ae201684_016129</name>
</gene>
<sequence length="268" mass="30718">MKEALVSRNTIQDLAAANQKLHRELGHKTFQLQVIDDCISKLGMTDKVQNALFETKQTPRMHEASETDENRPKRSPRKAPDALIMGGPENKFAFGSESHRNYVGQYSPPKEREISNPKKEPPTDSTSPRRLKHDTQLFGSATEANKFHHGSAEHLALVENHSPKRTREVTEYPKMEHVYVSGSEEFHKTAAYRSSHPGQIERNDFGRSWPFQREEKVLRETKDLFGNDRKQPGSHVPLTQAEKDAIDKLLSESPRIKGNNHHYMDYKK</sequence>
<dbReference type="Proteomes" id="UP000481153">
    <property type="component" value="Unassembled WGS sequence"/>
</dbReference>
<feature type="region of interest" description="Disordered" evidence="1">
    <location>
        <begin position="225"/>
        <end position="244"/>
    </location>
</feature>
<evidence type="ECO:0000256" key="1">
    <source>
        <dbReference type="SAM" id="MobiDB-lite"/>
    </source>
</evidence>